<evidence type="ECO:0000256" key="2">
    <source>
        <dbReference type="ARBA" id="ARBA00005745"/>
    </source>
</evidence>
<feature type="domain" description="Type II secretion system protein GspF" evidence="8">
    <location>
        <begin position="66"/>
        <end position="189"/>
    </location>
</feature>
<proteinExistence type="inferred from homology"/>
<keyword evidence="5 7" id="KW-1133">Transmembrane helix</keyword>
<evidence type="ECO:0000256" key="3">
    <source>
        <dbReference type="ARBA" id="ARBA00022475"/>
    </source>
</evidence>
<keyword evidence="4 7" id="KW-0812">Transmembrane</keyword>
<gene>
    <name evidence="9" type="ORF">MNBD_GAMMA11-2779</name>
</gene>
<dbReference type="InterPro" id="IPR003004">
    <property type="entry name" value="GspF/PilC"/>
</dbReference>
<dbReference type="InterPro" id="IPR042094">
    <property type="entry name" value="T2SS_GspF_sf"/>
</dbReference>
<protein>
    <submittedName>
        <fullName evidence="9">Type II secretory pathway, component PulF</fullName>
    </submittedName>
</protein>
<feature type="transmembrane region" description="Helical" evidence="7">
    <location>
        <begin position="373"/>
        <end position="394"/>
    </location>
</feature>
<evidence type="ECO:0000256" key="6">
    <source>
        <dbReference type="ARBA" id="ARBA00023136"/>
    </source>
</evidence>
<evidence type="ECO:0000259" key="8">
    <source>
        <dbReference type="Pfam" id="PF00482"/>
    </source>
</evidence>
<evidence type="ECO:0000256" key="1">
    <source>
        <dbReference type="ARBA" id="ARBA00004651"/>
    </source>
</evidence>
<evidence type="ECO:0000256" key="4">
    <source>
        <dbReference type="ARBA" id="ARBA00022692"/>
    </source>
</evidence>
<keyword evidence="6 7" id="KW-0472">Membrane</keyword>
<keyword evidence="3" id="KW-1003">Cell membrane</keyword>
<dbReference type="Pfam" id="PF00482">
    <property type="entry name" value="T2SSF"/>
    <property type="match status" value="2"/>
</dbReference>
<dbReference type="PANTHER" id="PTHR30012">
    <property type="entry name" value="GENERAL SECRETION PATHWAY PROTEIN"/>
    <property type="match status" value="1"/>
</dbReference>
<dbReference type="AlphaFoldDB" id="A0A3B0XNE0"/>
<evidence type="ECO:0000313" key="9">
    <source>
        <dbReference type="EMBL" id="VAW57856.1"/>
    </source>
</evidence>
<comment type="subcellular location">
    <subcellularLocation>
        <location evidence="1">Cell membrane</location>
        <topology evidence="1">Multi-pass membrane protein</topology>
    </subcellularLocation>
</comment>
<organism evidence="9">
    <name type="scientific">hydrothermal vent metagenome</name>
    <dbReference type="NCBI Taxonomy" id="652676"/>
    <lineage>
        <taxon>unclassified sequences</taxon>
        <taxon>metagenomes</taxon>
        <taxon>ecological metagenomes</taxon>
    </lineage>
</organism>
<evidence type="ECO:0000256" key="7">
    <source>
        <dbReference type="SAM" id="Phobius"/>
    </source>
</evidence>
<dbReference type="PANTHER" id="PTHR30012:SF0">
    <property type="entry name" value="TYPE II SECRETION SYSTEM PROTEIN F-RELATED"/>
    <property type="match status" value="1"/>
</dbReference>
<dbReference type="Gene3D" id="1.20.81.30">
    <property type="entry name" value="Type II secretion system (T2SS), domain F"/>
    <property type="match status" value="2"/>
</dbReference>
<reference evidence="9" key="1">
    <citation type="submission" date="2018-06" db="EMBL/GenBank/DDBJ databases">
        <authorList>
            <person name="Zhirakovskaya E."/>
        </authorList>
    </citation>
    <scope>NUCLEOTIDE SEQUENCE</scope>
</reference>
<feature type="domain" description="Type II secretion system protein GspF" evidence="8">
    <location>
        <begin position="270"/>
        <end position="391"/>
    </location>
</feature>
<evidence type="ECO:0000256" key="5">
    <source>
        <dbReference type="ARBA" id="ARBA00022989"/>
    </source>
</evidence>
<name>A0A3B0XNE0_9ZZZZ</name>
<feature type="transmembrane region" description="Helical" evidence="7">
    <location>
        <begin position="165"/>
        <end position="185"/>
    </location>
</feature>
<sequence length="402" mass="45078">MSTLYKYKAIDCSGKIRHDRIEADNLLDLEKRLIGMGLDLISVKEQNPSIISFRSKGISRHELINFTFQMQQLTKSGVSILDGLNDLKGSGNSNRMQEVLSGIIDEIQGGKTFSRALAEFPEIFDTVYITLVRVGEESGHLSEVLHDMAETLKWHDELIAHTKKIMIYPAIVSVVIIAVVSYLMIALVPELIPFIEEIGGEIPIHTRALIITSSFLGNYWYLVFGTPVVLFFILRILSKKNPDVHMMLDKIKLKLYIFGPLSLKINLARFSNYFAMMYASGITVLDALKISELLMGNAVLTKSIQDIREKIADGQMISESFSSVDVYPPLVIRMLKVGENTGALEEALLNVSYFYNREVKDSVDKMEAAMTPVLTIILGGIMMWIMSAVLGPIYDSLTRIQL</sequence>
<accession>A0A3B0XNE0</accession>
<dbReference type="GO" id="GO:0005886">
    <property type="term" value="C:plasma membrane"/>
    <property type="evidence" value="ECO:0007669"/>
    <property type="project" value="UniProtKB-SubCell"/>
</dbReference>
<comment type="similarity">
    <text evidence="2">Belongs to the GSP F family.</text>
</comment>
<feature type="transmembrane region" description="Helical" evidence="7">
    <location>
        <begin position="219"/>
        <end position="237"/>
    </location>
</feature>
<dbReference type="InterPro" id="IPR018076">
    <property type="entry name" value="T2SS_GspF_dom"/>
</dbReference>
<dbReference type="EMBL" id="UOFG01000002">
    <property type="protein sequence ID" value="VAW57856.1"/>
    <property type="molecule type" value="Genomic_DNA"/>
</dbReference>
<dbReference type="PRINTS" id="PR00812">
    <property type="entry name" value="BCTERIALGSPF"/>
</dbReference>